<dbReference type="VEuPathDB" id="TriTrypDB:C3747_1g854"/>
<feature type="repeat" description="ANK" evidence="3">
    <location>
        <begin position="27"/>
        <end position="59"/>
    </location>
</feature>
<dbReference type="AlphaFoldDB" id="A0A2V2XUR3"/>
<evidence type="ECO:0000313" key="4">
    <source>
        <dbReference type="EMBL" id="PWV21774.1"/>
    </source>
</evidence>
<dbReference type="Gene3D" id="1.25.40.20">
    <property type="entry name" value="Ankyrin repeat-containing domain"/>
    <property type="match status" value="1"/>
</dbReference>
<keyword evidence="2 3" id="KW-0040">ANK repeat</keyword>
<dbReference type="InterPro" id="IPR002110">
    <property type="entry name" value="Ankyrin_rpt"/>
</dbReference>
<dbReference type="VEuPathDB" id="TriTrypDB:TcCLB.510769.80"/>
<dbReference type="PANTHER" id="PTHR24171">
    <property type="entry name" value="ANKYRIN REPEAT DOMAIN-CONTAINING PROTEIN 39-RELATED"/>
    <property type="match status" value="1"/>
</dbReference>
<dbReference type="InterPro" id="IPR036770">
    <property type="entry name" value="Ankyrin_rpt-contain_sf"/>
</dbReference>
<dbReference type="VEuPathDB" id="TriTrypDB:TcBrA4_0064070"/>
<proteinExistence type="predicted"/>
<name>A0A2V2XUR3_TRYCR</name>
<dbReference type="EMBL" id="PRFC01000001">
    <property type="protein sequence ID" value="PWV21774.1"/>
    <property type="molecule type" value="Genomic_DNA"/>
</dbReference>
<dbReference type="PANTHER" id="PTHR24171:SF9">
    <property type="entry name" value="ANKYRIN REPEAT DOMAIN-CONTAINING PROTEIN 39"/>
    <property type="match status" value="1"/>
</dbReference>
<dbReference type="VEuPathDB" id="TriTrypDB:TcYC6_0067360"/>
<dbReference type="SUPFAM" id="SSF48403">
    <property type="entry name" value="Ankyrin repeat"/>
    <property type="match status" value="1"/>
</dbReference>
<dbReference type="SMART" id="SM00248">
    <property type="entry name" value="ANK"/>
    <property type="match status" value="2"/>
</dbReference>
<dbReference type="VEuPathDB" id="TriTrypDB:C4B63_75g64"/>
<reference evidence="4 5" key="1">
    <citation type="journal article" date="2018" name="Microb. Genom.">
        <title>Expanding an expanded genome: long-read sequencing of Trypanosoma cruzi.</title>
        <authorList>
            <person name="Berna L."/>
            <person name="Rodriguez M."/>
            <person name="Chiribao M.L."/>
            <person name="Parodi-Talice A."/>
            <person name="Pita S."/>
            <person name="Rijo G."/>
            <person name="Alvarez-Valin F."/>
            <person name="Robello C."/>
        </authorList>
    </citation>
    <scope>NUCLEOTIDE SEQUENCE [LARGE SCALE GENOMIC DNA]</scope>
    <source>
        <strain evidence="4 5">TCC</strain>
    </source>
</reference>
<dbReference type="VEuPathDB" id="TriTrypDB:TCDM_07962"/>
<evidence type="ECO:0000256" key="3">
    <source>
        <dbReference type="PROSITE-ProRule" id="PRU00023"/>
    </source>
</evidence>
<accession>A0A2V2XUR3</accession>
<gene>
    <name evidence="4" type="ORF">C3747_1g854</name>
</gene>
<dbReference type="VEuPathDB" id="TriTrypDB:ECC02_008432"/>
<protein>
    <submittedName>
        <fullName evidence="4">Putative ankyrin repeat protein</fullName>
    </submittedName>
</protein>
<dbReference type="VEuPathDB" id="TriTrypDB:TcCL_NonESM05179"/>
<dbReference type="VEuPathDB" id="TriTrypDB:TcG_05407"/>
<dbReference type="PROSITE" id="PS50297">
    <property type="entry name" value="ANK_REP_REGION"/>
    <property type="match status" value="1"/>
</dbReference>
<dbReference type="VEuPathDB" id="TriTrypDB:TCSYLVIO_001065"/>
<organism evidence="4 5">
    <name type="scientific">Trypanosoma cruzi</name>
    <dbReference type="NCBI Taxonomy" id="5693"/>
    <lineage>
        <taxon>Eukaryota</taxon>
        <taxon>Discoba</taxon>
        <taxon>Euglenozoa</taxon>
        <taxon>Kinetoplastea</taxon>
        <taxon>Metakinetoplastina</taxon>
        <taxon>Trypanosomatida</taxon>
        <taxon>Trypanosomatidae</taxon>
        <taxon>Trypanosoma</taxon>
        <taxon>Schizotrypanum</taxon>
    </lineage>
</organism>
<dbReference type="VEuPathDB" id="TriTrypDB:TcCLB.506241.124"/>
<sequence length="162" mass="18184">MRLSGPLEAVVSLLSFSFIRVNEQDIQGKTPLHIAVRVGNEFVVSRLLEAGADILLTDNGGDTALHVALRLRNDRIVELLCKRLRATGIEAKRLYLCKNGVGMSPMDMFQLHSPTFIQLCEEGDVAAIKSLYDHYLFSRDSIKGAMNFFTSRHYMWPLLVGM</sequence>
<evidence type="ECO:0000313" key="5">
    <source>
        <dbReference type="Proteomes" id="UP000246078"/>
    </source>
</evidence>
<dbReference type="Proteomes" id="UP000246078">
    <property type="component" value="Unassembled WGS sequence"/>
</dbReference>
<dbReference type="PROSITE" id="PS50088">
    <property type="entry name" value="ANK_REPEAT"/>
    <property type="match status" value="1"/>
</dbReference>
<evidence type="ECO:0000256" key="2">
    <source>
        <dbReference type="ARBA" id="ARBA00023043"/>
    </source>
</evidence>
<evidence type="ECO:0000256" key="1">
    <source>
        <dbReference type="ARBA" id="ARBA00022737"/>
    </source>
</evidence>
<keyword evidence="1" id="KW-0677">Repeat</keyword>
<dbReference type="VEuPathDB" id="TriTrypDB:Tc_MARK_5521"/>
<comment type="caution">
    <text evidence="4">The sequence shown here is derived from an EMBL/GenBank/DDBJ whole genome shotgun (WGS) entry which is preliminary data.</text>
</comment>
<dbReference type="Pfam" id="PF12796">
    <property type="entry name" value="Ank_2"/>
    <property type="match status" value="1"/>
</dbReference>